<dbReference type="AlphaFoldDB" id="A0A6I0F4M2"/>
<dbReference type="Gene3D" id="3.40.50.300">
    <property type="entry name" value="P-loop containing nucleotide triphosphate hydrolases"/>
    <property type="match status" value="2"/>
</dbReference>
<sequence length="905" mass="105386">MNKTSTMIKNRLSLRQPQTESLEILEYLSDQLSLEKEVDLLVELEKVKSKFPTCIDFERNFPSICFALATGVGKTRLMGAFISYLYIEKRIKNFFVLAPNLTVYNKLIDDLSNVTSPKYVFKGIANFVHNPPVIITGDNYEEFRQQKLFHSEVRINIFNISKINRDTQKSRRKDEEHLPPKIKRLSEYLGESYFNYLASLPDLVLLMDESHHYRADRGMAVLNELKPILGLELTATPQVEQGSNTIKFKNVVYEYSLARAIDDGFVKIPAVATRKDFDPSIFSQEELDKIKLEDGLRVHEEIKVQLEIYSRDTKNKKVKPFVLVVAKDTEHAGKLKDLIQSNEFFDGKYKDKVLEVHSNQSGAEKDENIEQLLSLENPENDIEIVIHVNMLKEGWDVTNLYTIVPLRTAASTTLREQTIGRGLRLPYGVRTGINEIDKLTIISHDRFQEIVDEANKPESIIKRQNIIFLEDEDTDKPKTIVTSQNAVQQQIEEREKELEDIKDPNDKQKLIIGIKADKEIIKTVNDLSKVVKKAKDLQSKETKEIAISNLKESLLADPQQKIFVEEIIEQVKERYDKIVESMLQNTIEIPRIIIQPTDNIKYWFDDFDLDTKNLNYQPSSETIMIRTLTDGKIEFLDSHRGKVKYDSLDKVIVSELMNFPEVEYEKTADLLFKLANQAIDKFKTYLTDENDITNVVVTKKTEIGRYIYAQMKENFHYDIPDYEEPKVYAYTEIKEHNLSKYEEDDIFDYKQTITPTSDIRKKVFTGFKKACHNLYKFDSKTEKDMAIILEDDDSVLKWLRPATGQFRIYWDYNSREYLPDFVVETTDAIYIIETKKRNDVDTREVRSKAKAALEYCKYATEFTVKNEGKPWKYVLIPHDVVKVNMTFNFLVEKYEINDLKSIESE</sequence>
<evidence type="ECO:0000313" key="2">
    <source>
        <dbReference type="EMBL" id="KAB2952160.1"/>
    </source>
</evidence>
<dbReference type="InterPro" id="IPR050742">
    <property type="entry name" value="Helicase_Restrict-Modif_Enz"/>
</dbReference>
<feature type="domain" description="Helicase/UvrB N-terminal" evidence="1">
    <location>
        <begin position="33"/>
        <end position="238"/>
    </location>
</feature>
<evidence type="ECO:0000313" key="3">
    <source>
        <dbReference type="Proteomes" id="UP000468766"/>
    </source>
</evidence>
<dbReference type="SUPFAM" id="SSF52540">
    <property type="entry name" value="P-loop containing nucleoside triphosphate hydrolases"/>
    <property type="match status" value="1"/>
</dbReference>
<dbReference type="Pfam" id="PF04851">
    <property type="entry name" value="ResIII"/>
    <property type="match status" value="1"/>
</dbReference>
<dbReference type="GO" id="GO:0004519">
    <property type="term" value="F:endonuclease activity"/>
    <property type="evidence" value="ECO:0007669"/>
    <property type="project" value="UniProtKB-KW"/>
</dbReference>
<accession>A0A6I0F4M2</accession>
<reference evidence="2 3" key="1">
    <citation type="submission" date="2019-10" db="EMBL/GenBank/DDBJ databases">
        <title>Whole-genome sequence of the extremophile Heliorestis acidaminivorans DSM 24790.</title>
        <authorList>
            <person name="Kyndt J.A."/>
            <person name="Meyer T.E."/>
        </authorList>
    </citation>
    <scope>NUCLEOTIDE SEQUENCE [LARGE SCALE GENOMIC DNA]</scope>
    <source>
        <strain evidence="2 3">DSM 24790</strain>
    </source>
</reference>
<dbReference type="InterPro" id="IPR027417">
    <property type="entry name" value="P-loop_NTPase"/>
</dbReference>
<dbReference type="Proteomes" id="UP000468766">
    <property type="component" value="Unassembled WGS sequence"/>
</dbReference>
<gene>
    <name evidence="2" type="ORF">F9B85_10125</name>
</gene>
<proteinExistence type="predicted"/>
<dbReference type="InterPro" id="IPR006935">
    <property type="entry name" value="Helicase/UvrB_N"/>
</dbReference>
<organism evidence="2 3">
    <name type="scientific">Heliorestis acidaminivorans</name>
    <dbReference type="NCBI Taxonomy" id="553427"/>
    <lineage>
        <taxon>Bacteria</taxon>
        <taxon>Bacillati</taxon>
        <taxon>Bacillota</taxon>
        <taxon>Clostridia</taxon>
        <taxon>Eubacteriales</taxon>
        <taxon>Heliobacteriaceae</taxon>
        <taxon>Heliorestis</taxon>
    </lineage>
</organism>
<protein>
    <submittedName>
        <fullName evidence="2">Type III restriction endonuclease subunit R</fullName>
    </submittedName>
</protein>
<keyword evidence="2" id="KW-0378">Hydrolase</keyword>
<dbReference type="EMBL" id="WBXO01000007">
    <property type="protein sequence ID" value="KAB2952160.1"/>
    <property type="molecule type" value="Genomic_DNA"/>
</dbReference>
<keyword evidence="2" id="KW-0540">Nuclease</keyword>
<dbReference type="PANTHER" id="PTHR47396:SF1">
    <property type="entry name" value="ATP-DEPENDENT HELICASE IRC3-RELATED"/>
    <property type="match status" value="1"/>
</dbReference>
<dbReference type="GO" id="GO:0003677">
    <property type="term" value="F:DNA binding"/>
    <property type="evidence" value="ECO:0007669"/>
    <property type="project" value="InterPro"/>
</dbReference>
<dbReference type="RefSeq" id="WP_151620529.1">
    <property type="nucleotide sequence ID" value="NZ_WBXO01000007.1"/>
</dbReference>
<dbReference type="GO" id="GO:0005829">
    <property type="term" value="C:cytosol"/>
    <property type="evidence" value="ECO:0007669"/>
    <property type="project" value="TreeGrafter"/>
</dbReference>
<keyword evidence="3" id="KW-1185">Reference proteome</keyword>
<dbReference type="GO" id="GO:0005524">
    <property type="term" value="F:ATP binding"/>
    <property type="evidence" value="ECO:0007669"/>
    <property type="project" value="InterPro"/>
</dbReference>
<dbReference type="GO" id="GO:0016787">
    <property type="term" value="F:hydrolase activity"/>
    <property type="evidence" value="ECO:0007669"/>
    <property type="project" value="InterPro"/>
</dbReference>
<evidence type="ECO:0000259" key="1">
    <source>
        <dbReference type="Pfam" id="PF04851"/>
    </source>
</evidence>
<dbReference type="PANTHER" id="PTHR47396">
    <property type="entry name" value="TYPE I RESTRICTION ENZYME ECOKI R PROTEIN"/>
    <property type="match status" value="1"/>
</dbReference>
<keyword evidence="2" id="KW-0255">Endonuclease</keyword>
<name>A0A6I0F4M2_9FIRM</name>
<dbReference type="OrthoDB" id="9804145at2"/>
<comment type="caution">
    <text evidence="2">The sequence shown here is derived from an EMBL/GenBank/DDBJ whole genome shotgun (WGS) entry which is preliminary data.</text>
</comment>